<dbReference type="Proteomes" id="UP000198599">
    <property type="component" value="Unassembled WGS sequence"/>
</dbReference>
<dbReference type="NCBIfam" id="TIGR02122">
    <property type="entry name" value="TRAP_TAXI"/>
    <property type="match status" value="1"/>
</dbReference>
<dbReference type="PANTHER" id="PTHR42941:SF1">
    <property type="entry name" value="SLL1037 PROTEIN"/>
    <property type="match status" value="1"/>
</dbReference>
<dbReference type="STRING" id="1005928.SAMN04487859_1251"/>
<evidence type="ECO:0000256" key="1">
    <source>
        <dbReference type="SAM" id="SignalP"/>
    </source>
</evidence>
<feature type="signal peptide" evidence="1">
    <location>
        <begin position="1"/>
        <end position="27"/>
    </location>
</feature>
<name>A0A1I5G4T4_9RHOB</name>
<gene>
    <name evidence="2" type="ORF">SAMN04487859_1251</name>
</gene>
<dbReference type="EMBL" id="FOVP01000025">
    <property type="protein sequence ID" value="SFO30929.1"/>
    <property type="molecule type" value="Genomic_DNA"/>
</dbReference>
<dbReference type="PANTHER" id="PTHR42941">
    <property type="entry name" value="SLL1037 PROTEIN"/>
    <property type="match status" value="1"/>
</dbReference>
<dbReference type="Gene3D" id="3.40.190.10">
    <property type="entry name" value="Periplasmic binding protein-like II"/>
    <property type="match status" value="2"/>
</dbReference>
<dbReference type="OrthoDB" id="9776669at2"/>
<dbReference type="Pfam" id="PF16868">
    <property type="entry name" value="NMT1_3"/>
    <property type="match status" value="1"/>
</dbReference>
<accession>A0A1I5G4T4</accession>
<evidence type="ECO:0000313" key="2">
    <source>
        <dbReference type="EMBL" id="SFO30929.1"/>
    </source>
</evidence>
<dbReference type="InterPro" id="IPR011852">
    <property type="entry name" value="TRAP_TAXI"/>
</dbReference>
<keyword evidence="3" id="KW-1185">Reference proteome</keyword>
<dbReference type="SUPFAM" id="SSF53850">
    <property type="entry name" value="Periplasmic binding protein-like II"/>
    <property type="match status" value="1"/>
</dbReference>
<proteinExistence type="predicted"/>
<dbReference type="AlphaFoldDB" id="A0A1I5G4T4"/>
<organism evidence="2 3">
    <name type="scientific">Roseovarius lutimaris</name>
    <dbReference type="NCBI Taxonomy" id="1005928"/>
    <lineage>
        <taxon>Bacteria</taxon>
        <taxon>Pseudomonadati</taxon>
        <taxon>Pseudomonadota</taxon>
        <taxon>Alphaproteobacteria</taxon>
        <taxon>Rhodobacterales</taxon>
        <taxon>Roseobacteraceae</taxon>
        <taxon>Roseovarius</taxon>
    </lineage>
</organism>
<protein>
    <submittedName>
        <fullName evidence="2">TRAP transporter solute receptor, TAXI family</fullName>
    </submittedName>
</protein>
<sequence length="380" mass="41111">MMYKVVIKTSLLPAVVGLFCGAQLGYAQGLPKEFAVTSYGTSGSAYAASVAIGNAFAEDGYSMRVMPAKNDVSRLTPLRVKQVSFTTTGVGVYQAQEGVLDFGKSPWGPQKVRLVMMGWGDSNTALAATAKDAGIEHASDLRGKRVSWVVGAPSLNQSMSGWLAYGGLTWDDVVKVTSPGWGASIQGLIDGNIDAAIAASDSSKLFQLEGSPRGLHFFPAPHSETENWARLNENAPWFVPHTATAGVGLSEENSLEGATFGYPILATYDWESEEAVYDLTKLLHQKYDSYKDGHSSAAGFAMDKQVFDWIIPYHEGAVKYFKEIGVWSDEYEAHNAKLLERQAVLEEAWGKSGATSSYETWMSERAAALQSAGFAPIWTK</sequence>
<reference evidence="3" key="1">
    <citation type="submission" date="2016-10" db="EMBL/GenBank/DDBJ databases">
        <authorList>
            <person name="Varghese N."/>
            <person name="Submissions S."/>
        </authorList>
    </citation>
    <scope>NUCLEOTIDE SEQUENCE [LARGE SCALE GENOMIC DNA]</scope>
    <source>
        <strain evidence="3">DSM 28463</strain>
    </source>
</reference>
<evidence type="ECO:0000313" key="3">
    <source>
        <dbReference type="Proteomes" id="UP000198599"/>
    </source>
</evidence>
<dbReference type="RefSeq" id="WP_092841812.1">
    <property type="nucleotide sequence ID" value="NZ_FOVP01000025.1"/>
</dbReference>
<feature type="chain" id="PRO_5011544328" evidence="1">
    <location>
        <begin position="28"/>
        <end position="380"/>
    </location>
</feature>
<keyword evidence="2" id="KW-0675">Receptor</keyword>
<keyword evidence="1" id="KW-0732">Signal</keyword>